<keyword evidence="8" id="KW-1278">Translocase</keyword>
<evidence type="ECO:0000256" key="1">
    <source>
        <dbReference type="ARBA" id="ARBA00004202"/>
    </source>
</evidence>
<organism evidence="11 12">
    <name type="scientific">Rhodococcus qingshengii</name>
    <dbReference type="NCBI Taxonomy" id="334542"/>
    <lineage>
        <taxon>Bacteria</taxon>
        <taxon>Bacillati</taxon>
        <taxon>Actinomycetota</taxon>
        <taxon>Actinomycetes</taxon>
        <taxon>Mycobacteriales</taxon>
        <taxon>Nocardiaceae</taxon>
        <taxon>Rhodococcus</taxon>
        <taxon>Rhodococcus erythropolis group</taxon>
    </lineage>
</organism>
<dbReference type="InterPro" id="IPR003593">
    <property type="entry name" value="AAA+_ATPase"/>
</dbReference>
<dbReference type="EMBL" id="NOVD01000045">
    <property type="protein sequence ID" value="PCK23792.1"/>
    <property type="molecule type" value="Genomic_DNA"/>
</dbReference>
<comment type="subcellular location">
    <subcellularLocation>
        <location evidence="1">Cell membrane</location>
        <topology evidence="1">Peripheral membrane protein</topology>
    </subcellularLocation>
</comment>
<dbReference type="SMART" id="SM00382">
    <property type="entry name" value="AAA"/>
    <property type="match status" value="2"/>
</dbReference>
<dbReference type="InterPro" id="IPR013563">
    <property type="entry name" value="Oligopep_ABC_C"/>
</dbReference>
<keyword evidence="9" id="KW-0472">Membrane</keyword>
<dbReference type="Proteomes" id="UP000230886">
    <property type="component" value="Unassembled WGS sequence"/>
</dbReference>
<dbReference type="InterPro" id="IPR003439">
    <property type="entry name" value="ABC_transporter-like_ATP-bd"/>
</dbReference>
<sequence>MTVEDVTVQSETADANGPLLKVSGLSVYANRSQVLVSDVNITVPRGETLGIVGESGSGKSMAVRSLVGLLPPGIYARGAADFDGIPLIGTRERELRSLRGSRISLLMQDPFSMLNPIHTVGEHVRETLPPNVRKGGRQQVRAEVAARLAEVGLDPAVAQKYPFQLSGGMRQRVAMAAALAGDPELLIADEPTTALDVTTQDEVLRLLAGLQKSRNMALILITHDLHVAMDVCDRIQVMYAGRVVEEATVADLARTPTHPYTRGLMSASPPVDRRVERLTSIPGSVPRAAAVEAICAFADRCEWSVGECFSARPALTPITIEHASACIRIDRIHDEFPRGSEFEPPLPQQSESRSFDTIGPPIVEVANVHKVYRAKAMFGKPKDSHALRGVTFSIRAGESVGLVGESGSGKTTIARALLGLEHVTSGRISAFGRELAPTGSTARKTRVELAREIQVVFQDPYAALNPSRTIGAALREAIAVRTGADKRDSDSVASEVSELLGKVGLPGSYAALRPAALSGGERQRAVIARAIAVRPRLLICDEPVAALDVSVQAQILELLRSIRAENGMSMLFITHDLAVVRQMTDRTVVLYRGEIVEAGETEAVLDAPNHQYTQRLLASVPSSISAVVQRSSNAIPR</sequence>
<name>A0A2A5J355_RHOSG</name>
<dbReference type="InterPro" id="IPR027417">
    <property type="entry name" value="P-loop_NTPase"/>
</dbReference>
<keyword evidence="7 11" id="KW-0067">ATP-binding</keyword>
<comment type="caution">
    <text evidence="11">The sequence shown here is derived from an EMBL/GenBank/DDBJ whole genome shotgun (WGS) entry which is preliminary data.</text>
</comment>
<evidence type="ECO:0000256" key="6">
    <source>
        <dbReference type="ARBA" id="ARBA00022741"/>
    </source>
</evidence>
<evidence type="ECO:0000256" key="9">
    <source>
        <dbReference type="ARBA" id="ARBA00023136"/>
    </source>
</evidence>
<comment type="similarity">
    <text evidence="2">Belongs to the ABC transporter superfamily.</text>
</comment>
<protein>
    <submittedName>
        <fullName evidence="11">ABC transporter ATP-binding protein</fullName>
    </submittedName>
</protein>
<dbReference type="PROSITE" id="PS50893">
    <property type="entry name" value="ABC_TRANSPORTER_2"/>
    <property type="match status" value="2"/>
</dbReference>
<feature type="domain" description="ABC transporter" evidence="10">
    <location>
        <begin position="20"/>
        <end position="265"/>
    </location>
</feature>
<dbReference type="GO" id="GO:0015833">
    <property type="term" value="P:peptide transport"/>
    <property type="evidence" value="ECO:0007669"/>
    <property type="project" value="InterPro"/>
</dbReference>
<dbReference type="FunFam" id="3.40.50.300:FF:000016">
    <property type="entry name" value="Oligopeptide ABC transporter ATP-binding component"/>
    <property type="match status" value="1"/>
</dbReference>
<dbReference type="SUPFAM" id="SSF52540">
    <property type="entry name" value="P-loop containing nucleoside triphosphate hydrolases"/>
    <property type="match status" value="2"/>
</dbReference>
<dbReference type="NCBIfam" id="NF008453">
    <property type="entry name" value="PRK11308.1"/>
    <property type="match status" value="2"/>
</dbReference>
<keyword evidence="6" id="KW-0547">Nucleotide-binding</keyword>
<dbReference type="PANTHER" id="PTHR43297:SF14">
    <property type="entry name" value="ATPASE AAA-TYPE CORE DOMAIN-CONTAINING PROTEIN"/>
    <property type="match status" value="1"/>
</dbReference>
<dbReference type="GO" id="GO:0016887">
    <property type="term" value="F:ATP hydrolysis activity"/>
    <property type="evidence" value="ECO:0007669"/>
    <property type="project" value="InterPro"/>
</dbReference>
<dbReference type="GO" id="GO:0005524">
    <property type="term" value="F:ATP binding"/>
    <property type="evidence" value="ECO:0007669"/>
    <property type="project" value="UniProtKB-KW"/>
</dbReference>
<dbReference type="PROSITE" id="PS00211">
    <property type="entry name" value="ABC_TRANSPORTER_1"/>
    <property type="match status" value="2"/>
</dbReference>
<keyword evidence="5" id="KW-0997">Cell inner membrane</keyword>
<gene>
    <name evidence="11" type="ORF">CHR55_29195</name>
</gene>
<dbReference type="Pfam" id="PF00005">
    <property type="entry name" value="ABC_tran"/>
    <property type="match status" value="2"/>
</dbReference>
<dbReference type="GO" id="GO:0005886">
    <property type="term" value="C:plasma membrane"/>
    <property type="evidence" value="ECO:0007669"/>
    <property type="project" value="UniProtKB-SubCell"/>
</dbReference>
<dbReference type="Gene3D" id="3.40.50.300">
    <property type="entry name" value="P-loop containing nucleotide triphosphate hydrolases"/>
    <property type="match status" value="2"/>
</dbReference>
<evidence type="ECO:0000256" key="5">
    <source>
        <dbReference type="ARBA" id="ARBA00022519"/>
    </source>
</evidence>
<evidence type="ECO:0000313" key="12">
    <source>
        <dbReference type="Proteomes" id="UP000230886"/>
    </source>
</evidence>
<evidence type="ECO:0000256" key="8">
    <source>
        <dbReference type="ARBA" id="ARBA00022967"/>
    </source>
</evidence>
<evidence type="ECO:0000256" key="2">
    <source>
        <dbReference type="ARBA" id="ARBA00005417"/>
    </source>
</evidence>
<evidence type="ECO:0000256" key="4">
    <source>
        <dbReference type="ARBA" id="ARBA00022475"/>
    </source>
</evidence>
<feature type="domain" description="ABC transporter" evidence="10">
    <location>
        <begin position="363"/>
        <end position="617"/>
    </location>
</feature>
<dbReference type="InterPro" id="IPR050388">
    <property type="entry name" value="ABC_Ni/Peptide_Import"/>
</dbReference>
<dbReference type="CDD" id="cd03257">
    <property type="entry name" value="ABC_NikE_OppD_transporters"/>
    <property type="match status" value="2"/>
</dbReference>
<evidence type="ECO:0000256" key="3">
    <source>
        <dbReference type="ARBA" id="ARBA00022448"/>
    </source>
</evidence>
<evidence type="ECO:0000256" key="7">
    <source>
        <dbReference type="ARBA" id="ARBA00022840"/>
    </source>
</evidence>
<proteinExistence type="inferred from homology"/>
<keyword evidence="3" id="KW-0813">Transport</keyword>
<reference evidence="11 12" key="1">
    <citation type="submission" date="2017-07" db="EMBL/GenBank/DDBJ databases">
        <title>Draft sequence of Rhodococcus enclensis 23b-28.</title>
        <authorList>
            <person name="Besaury L."/>
            <person name="Sancelme M."/>
            <person name="Amato P."/>
            <person name="Lallement A."/>
            <person name="Delort A.-M."/>
        </authorList>
    </citation>
    <scope>NUCLEOTIDE SEQUENCE [LARGE SCALE GENOMIC DNA]</scope>
    <source>
        <strain evidence="11 12">23b-28</strain>
    </source>
</reference>
<dbReference type="PANTHER" id="PTHR43297">
    <property type="entry name" value="OLIGOPEPTIDE TRANSPORT ATP-BINDING PROTEIN APPD"/>
    <property type="match status" value="1"/>
</dbReference>
<dbReference type="InterPro" id="IPR017871">
    <property type="entry name" value="ABC_transporter-like_CS"/>
</dbReference>
<evidence type="ECO:0000313" key="11">
    <source>
        <dbReference type="EMBL" id="PCK23792.1"/>
    </source>
</evidence>
<dbReference type="AlphaFoldDB" id="A0A2A5J355"/>
<dbReference type="NCBIfam" id="NF007739">
    <property type="entry name" value="PRK10419.1"/>
    <property type="match status" value="2"/>
</dbReference>
<accession>A0A2A5J355</accession>
<keyword evidence="4" id="KW-1003">Cell membrane</keyword>
<dbReference type="RefSeq" id="WP_064112376.1">
    <property type="nucleotide sequence ID" value="NZ_JAGWDW010000002.1"/>
</dbReference>
<dbReference type="NCBIfam" id="TIGR01727">
    <property type="entry name" value="oligo_HPY"/>
    <property type="match status" value="1"/>
</dbReference>
<evidence type="ECO:0000259" key="10">
    <source>
        <dbReference type="PROSITE" id="PS50893"/>
    </source>
</evidence>
<dbReference type="Pfam" id="PF08352">
    <property type="entry name" value="oligo_HPY"/>
    <property type="match status" value="2"/>
</dbReference>